<dbReference type="RefSeq" id="WP_133494004.1">
    <property type="nucleotide sequence ID" value="NZ_BMLU01000001.1"/>
</dbReference>
<organism evidence="2 3">
    <name type="scientific">Stakelama pacifica</name>
    <dbReference type="NCBI Taxonomy" id="517720"/>
    <lineage>
        <taxon>Bacteria</taxon>
        <taxon>Pseudomonadati</taxon>
        <taxon>Pseudomonadota</taxon>
        <taxon>Alphaproteobacteria</taxon>
        <taxon>Sphingomonadales</taxon>
        <taxon>Sphingomonadaceae</taxon>
        <taxon>Stakelama</taxon>
    </lineage>
</organism>
<dbReference type="AlphaFoldDB" id="A0A4R6FY12"/>
<gene>
    <name evidence="2" type="ORF">EV664_101408</name>
</gene>
<keyword evidence="1" id="KW-0472">Membrane</keyword>
<reference evidence="2 3" key="1">
    <citation type="submission" date="2019-03" db="EMBL/GenBank/DDBJ databases">
        <title>Genomic Encyclopedia of Type Strains, Phase IV (KMG-IV): sequencing the most valuable type-strain genomes for metagenomic binning, comparative biology and taxonomic classification.</title>
        <authorList>
            <person name="Goeker M."/>
        </authorList>
    </citation>
    <scope>NUCLEOTIDE SEQUENCE [LARGE SCALE GENOMIC DNA]</scope>
    <source>
        <strain evidence="2 3">DSM 25059</strain>
    </source>
</reference>
<feature type="transmembrane region" description="Helical" evidence="1">
    <location>
        <begin position="142"/>
        <end position="161"/>
    </location>
</feature>
<protein>
    <submittedName>
        <fullName evidence="2">Rod shape-determining protein MreD</fullName>
    </submittedName>
</protein>
<dbReference type="EMBL" id="SNWD01000001">
    <property type="protein sequence ID" value="TDN86831.1"/>
    <property type="molecule type" value="Genomic_DNA"/>
</dbReference>
<name>A0A4R6FY12_9SPHN</name>
<feature type="transmembrane region" description="Helical" evidence="1">
    <location>
        <begin position="77"/>
        <end position="97"/>
    </location>
</feature>
<evidence type="ECO:0000313" key="2">
    <source>
        <dbReference type="EMBL" id="TDN86831.1"/>
    </source>
</evidence>
<feature type="transmembrane region" description="Helical" evidence="1">
    <location>
        <begin position="109"/>
        <end position="130"/>
    </location>
</feature>
<dbReference type="Proteomes" id="UP000295493">
    <property type="component" value="Unassembled WGS sequence"/>
</dbReference>
<comment type="caution">
    <text evidence="2">The sequence shown here is derived from an EMBL/GenBank/DDBJ whole genome shotgun (WGS) entry which is preliminary data.</text>
</comment>
<evidence type="ECO:0000256" key="1">
    <source>
        <dbReference type="SAM" id="Phobius"/>
    </source>
</evidence>
<sequence length="170" mass="18820">MSGSLSADIDRADRWRRAYWLAPVTVMLGSMLTLLPFVATIPILPPFGLMMLIGWRLLRADLFQPWSPLLLGLFDDLISGQPFGSAMFFWTACYLTVDMIDSRLVWRDLWHNWAIGAGAIGITLVGERIVSTPLVANVDIALLLQIVASIALLPLVFRLCAHLGGRGQKT</sequence>
<accession>A0A4R6FY12</accession>
<dbReference type="OrthoDB" id="7426601at2"/>
<evidence type="ECO:0000313" key="3">
    <source>
        <dbReference type="Proteomes" id="UP000295493"/>
    </source>
</evidence>
<keyword evidence="1" id="KW-1133">Transmembrane helix</keyword>
<keyword evidence="1" id="KW-0812">Transmembrane</keyword>
<proteinExistence type="predicted"/>
<keyword evidence="3" id="KW-1185">Reference proteome</keyword>
<feature type="transmembrane region" description="Helical" evidence="1">
    <location>
        <begin position="20"/>
        <end position="44"/>
    </location>
</feature>